<dbReference type="EMBL" id="RQSM01000001">
    <property type="protein sequence ID" value="RVU92064.1"/>
    <property type="molecule type" value="Genomic_DNA"/>
</dbReference>
<sequence length="161" mass="19450">MKTKIIFSLFFLFNFSFFAQSETEIIKKIQNLDTEFWKAYNSCNTKDIEKYIYDDIEFYHDKGGITLGKENLVNSIQNNLCSNKNYKIRRELIKRTEQFSILYREGKPYGLIYSGEHIFLLTINKNKEYPDGKAKFIHLWLLENELWRMKRIYSYNHQAIK</sequence>
<evidence type="ECO:0000259" key="2">
    <source>
        <dbReference type="Pfam" id="PF14534"/>
    </source>
</evidence>
<dbReference type="Proteomes" id="UP000288951">
    <property type="component" value="Unassembled WGS sequence"/>
</dbReference>
<gene>
    <name evidence="3" type="ORF">EH230_00750</name>
    <name evidence="4" type="ORF">FLACOL_02252</name>
</gene>
<feature type="chain" id="PRO_5033316808" evidence="1">
    <location>
        <begin position="20"/>
        <end position="161"/>
    </location>
</feature>
<dbReference type="RefSeq" id="WP_105196757.1">
    <property type="nucleotide sequence ID" value="NZ_OLKH01000121.1"/>
</dbReference>
<evidence type="ECO:0000313" key="4">
    <source>
        <dbReference type="EMBL" id="SPE78237.1"/>
    </source>
</evidence>
<evidence type="ECO:0000313" key="6">
    <source>
        <dbReference type="Proteomes" id="UP000288951"/>
    </source>
</evidence>
<protein>
    <submittedName>
        <fullName evidence="3">Nuclear transport factor 2 family protein</fullName>
    </submittedName>
</protein>
<dbReference type="InterPro" id="IPR032710">
    <property type="entry name" value="NTF2-like_dom_sf"/>
</dbReference>
<feature type="signal peptide" evidence="1">
    <location>
        <begin position="1"/>
        <end position="19"/>
    </location>
</feature>
<accession>A0A2N9PD49</accession>
<name>A0A2N9PD49_9FLAO</name>
<dbReference type="Proteomes" id="UP000238180">
    <property type="component" value="Unassembled WGS sequence"/>
</dbReference>
<keyword evidence="6" id="KW-1185">Reference proteome</keyword>
<dbReference type="SUPFAM" id="SSF54427">
    <property type="entry name" value="NTF2-like"/>
    <property type="match status" value="1"/>
</dbReference>
<reference evidence="3" key="2">
    <citation type="submission" date="2018-12" db="EMBL/GenBank/DDBJ databases">
        <title>Draft genome sequence of Flaovobacterium columnare ARS1 isolated from channel catfish in Alabama.</title>
        <authorList>
            <person name="Cai W."/>
            <person name="Arias C."/>
        </authorList>
    </citation>
    <scope>NUCLEOTIDE SEQUENCE [LARGE SCALE GENOMIC DNA]</scope>
    <source>
        <strain evidence="3">ARS1</strain>
    </source>
</reference>
<dbReference type="AlphaFoldDB" id="A0A2N9PD49"/>
<evidence type="ECO:0000256" key="1">
    <source>
        <dbReference type="SAM" id="SignalP"/>
    </source>
</evidence>
<evidence type="ECO:0000313" key="5">
    <source>
        <dbReference type="Proteomes" id="UP000238180"/>
    </source>
</evidence>
<reference evidence="4" key="1">
    <citation type="submission" date="2018-02" db="EMBL/GenBank/DDBJ databases">
        <authorList>
            <person name="Cohen D.B."/>
            <person name="Kent A.D."/>
        </authorList>
    </citation>
    <scope>NUCLEOTIDE SEQUENCE [LARGE SCALE GENOMIC DNA]</scope>
    <source>
        <strain evidence="4">CIP109753</strain>
    </source>
</reference>
<feature type="domain" description="DUF4440" evidence="2">
    <location>
        <begin position="29"/>
        <end position="103"/>
    </location>
</feature>
<dbReference type="OrthoDB" id="1357763at2"/>
<proteinExistence type="predicted"/>
<organism evidence="4 5">
    <name type="scientific">Flavobacterium columnare</name>
    <dbReference type="NCBI Taxonomy" id="996"/>
    <lineage>
        <taxon>Bacteria</taxon>
        <taxon>Pseudomonadati</taxon>
        <taxon>Bacteroidota</taxon>
        <taxon>Flavobacteriia</taxon>
        <taxon>Flavobacteriales</taxon>
        <taxon>Flavobacteriaceae</taxon>
        <taxon>Flavobacterium</taxon>
    </lineage>
</organism>
<dbReference type="InterPro" id="IPR027843">
    <property type="entry name" value="DUF4440"/>
</dbReference>
<evidence type="ECO:0000313" key="3">
    <source>
        <dbReference type="EMBL" id="RVU92064.1"/>
    </source>
</evidence>
<dbReference type="Pfam" id="PF14534">
    <property type="entry name" value="DUF4440"/>
    <property type="match status" value="1"/>
</dbReference>
<keyword evidence="1" id="KW-0732">Signal</keyword>
<dbReference type="EMBL" id="OLKH01000121">
    <property type="protein sequence ID" value="SPE78237.1"/>
    <property type="molecule type" value="Genomic_DNA"/>
</dbReference>